<dbReference type="Gramene" id="TraesNOR2D03G01226570.1">
    <property type="protein sequence ID" value="TraesNOR2D03G01226570.1.CDS1"/>
    <property type="gene ID" value="TraesNOR2D03G01226570"/>
</dbReference>
<dbReference type="Gramene" id="TraesLAC2D03G01161940.1">
    <property type="protein sequence ID" value="TraesLAC2D03G01161940.1.CDS1"/>
    <property type="gene ID" value="TraesLAC2D03G01161940"/>
</dbReference>
<dbReference type="Gramene" id="TraesJAG2B03G00968650.1">
    <property type="protein sequence ID" value="TraesJAG2B03G00968650.1.CDS1"/>
    <property type="gene ID" value="TraesJAG2B03G00968650"/>
</dbReference>
<dbReference type="EnsemblPlants" id="TraesCS2B02G338800.1">
    <property type="protein sequence ID" value="TraesCS2B02G338800.1.cds1"/>
    <property type="gene ID" value="TraesCS2B02G338800"/>
</dbReference>
<keyword evidence="3" id="KW-1185">Reference proteome</keyword>
<dbReference type="Proteomes" id="UP000019116">
    <property type="component" value="Chromosome 2D"/>
</dbReference>
<evidence type="ECO:0000256" key="1">
    <source>
        <dbReference type="SAM" id="MobiDB-lite"/>
    </source>
</evidence>
<dbReference type="Gramene" id="TraesJUL2B03G00975270.1">
    <property type="protein sequence ID" value="TraesJUL2B03G00975270.1.CDS1"/>
    <property type="gene ID" value="TraesJUL2B03G00975270"/>
</dbReference>
<dbReference type="AlphaFoldDB" id="A0A2X0S783"/>
<dbReference type="Gramene" id="TraesSYM2B03G00983260.1">
    <property type="protein sequence ID" value="TraesSYM2B03G00983260.1.CDS1"/>
    <property type="gene ID" value="TraesSYM2B03G00983260"/>
</dbReference>
<dbReference type="Gramene" id="TraesCS2B03G0881000.1">
    <property type="protein sequence ID" value="TraesCS2B03G0881000.1.CDS1"/>
    <property type="gene ID" value="TraesCS2B03G0881000"/>
</dbReference>
<dbReference type="Gramene" id="TraesCS2D03G0731700.1">
    <property type="protein sequence ID" value="TraesCS2D03G0731700.1.CDS1"/>
    <property type="gene ID" value="TraesCS2D03G0731700"/>
</dbReference>
<dbReference type="EnsemblPlants" id="TraesCS2D02G318600.1">
    <property type="protein sequence ID" value="TraesCS2D02G318600.1.cds1"/>
    <property type="gene ID" value="TraesCS2D02G318600"/>
</dbReference>
<accession>A0A2X0S783</accession>
<dbReference type="Gramene" id="TraesSTA2B03G00965470.1">
    <property type="protein sequence ID" value="TraesSTA2B03G00965470.1.CDS1"/>
    <property type="gene ID" value="TraesSTA2B03G00965470"/>
</dbReference>
<proteinExistence type="predicted"/>
<dbReference type="Gramene" id="TraesARI2D03G01226510.1">
    <property type="protein sequence ID" value="TraesARI2D03G01226510.1.CDS1"/>
    <property type="gene ID" value="TraesARI2D03G01226510"/>
</dbReference>
<sequence length="153" mass="16980">MATPEAMMPPMFIRPRMMAPISAASLPNPMVRKSIGEKKADTVTPVRFRNTGNATAITRYGRYSRRRIRRNAPSWFRRSCSTAASMSLNSASTSTPLPRTRWSAARAWSCFPRRTRLLGVSVMSTAPSTMTAAGTAARPRDRRQPHSGIRDVP</sequence>
<reference evidence="2" key="1">
    <citation type="submission" date="2018-08" db="EMBL/GenBank/DDBJ databases">
        <authorList>
            <person name="Rossello M."/>
        </authorList>
    </citation>
    <scope>NUCLEOTIDE SEQUENCE [LARGE SCALE GENOMIC DNA]</scope>
    <source>
        <strain evidence="2">cv. Chinese Spring</strain>
    </source>
</reference>
<dbReference type="Gramene" id="TraesLDM2D03G01211130.1">
    <property type="protein sequence ID" value="TraesLDM2D03G01211130.1.CDS1"/>
    <property type="gene ID" value="TraesLDM2D03G01211130"/>
</dbReference>
<protein>
    <submittedName>
        <fullName evidence="2">Uncharacterized protein</fullName>
    </submittedName>
</protein>
<dbReference type="Gramene" id="TraesRN2B0100907900.1">
    <property type="protein sequence ID" value="TraesRN2B0100907900.1"/>
    <property type="gene ID" value="TraesRN2B0100907900"/>
</dbReference>
<dbReference type="Gramene" id="TraesNOR2B03G00982920.1">
    <property type="protein sequence ID" value="TraesNOR2B03G00982920.1.CDS1"/>
    <property type="gene ID" value="TraesNOR2B03G00982920"/>
</dbReference>
<dbReference type="Gramene" id="TraesJAG2D03G01216520.1">
    <property type="protein sequence ID" value="TraesJAG2D03G01216520.1.CDS1"/>
    <property type="gene ID" value="TraesJAG2D03G01216520"/>
</dbReference>
<dbReference type="Proteomes" id="UP000019116">
    <property type="component" value="Chromosome 2B"/>
</dbReference>
<dbReference type="Gramene" id="TraesCS2D02G318600.1">
    <property type="protein sequence ID" value="TraesCS2D02G318600.1.cds1"/>
    <property type="gene ID" value="TraesCS2D02G318600"/>
</dbReference>
<organism evidence="2">
    <name type="scientific">Triticum aestivum</name>
    <name type="common">Wheat</name>
    <dbReference type="NCBI Taxonomy" id="4565"/>
    <lineage>
        <taxon>Eukaryota</taxon>
        <taxon>Viridiplantae</taxon>
        <taxon>Streptophyta</taxon>
        <taxon>Embryophyta</taxon>
        <taxon>Tracheophyta</taxon>
        <taxon>Spermatophyta</taxon>
        <taxon>Magnoliopsida</taxon>
        <taxon>Liliopsida</taxon>
        <taxon>Poales</taxon>
        <taxon>Poaceae</taxon>
        <taxon>BOP clade</taxon>
        <taxon>Pooideae</taxon>
        <taxon>Triticodae</taxon>
        <taxon>Triticeae</taxon>
        <taxon>Triticinae</taxon>
        <taxon>Triticum</taxon>
    </lineage>
</organism>
<name>A0A2X0S783_WHEAT</name>
<feature type="compositionally biased region" description="Basic and acidic residues" evidence="1">
    <location>
        <begin position="138"/>
        <end position="153"/>
    </location>
</feature>
<dbReference type="Gramene" id="TraesMAC2D03G01208270.1">
    <property type="protein sequence ID" value="TraesMAC2D03G01208270.1.CDS1"/>
    <property type="gene ID" value="TraesMAC2D03G01208270"/>
</dbReference>
<feature type="region of interest" description="Disordered" evidence="1">
    <location>
        <begin position="128"/>
        <end position="153"/>
    </location>
</feature>
<dbReference type="Gramene" id="TraesSTA2D03G01199190.1">
    <property type="protein sequence ID" value="TraesSTA2D03G01199190.1.CDS1"/>
    <property type="gene ID" value="TraesSTA2D03G01199190"/>
</dbReference>
<dbReference type="Gramene" id="TraesRN2D0100776000.1">
    <property type="protein sequence ID" value="TraesRN2D0100776000.1"/>
    <property type="gene ID" value="TraesRN2D0100776000"/>
</dbReference>
<dbReference type="Gramene" id="TraesMAC2B03G00966520.1">
    <property type="protein sequence ID" value="TraesMAC2B03G00966520.1.CDS1"/>
    <property type="gene ID" value="TraesMAC2B03G00966520"/>
</dbReference>
<dbReference type="Gramene" id="TraesLDM2B03G00969720.1">
    <property type="protein sequence ID" value="TraesLDM2B03G00969720.1.CDS1"/>
    <property type="gene ID" value="TraesLDM2B03G00969720"/>
</dbReference>
<dbReference type="OrthoDB" id="718336at2759"/>
<reference evidence="2" key="2">
    <citation type="submission" date="2018-10" db="UniProtKB">
        <authorList>
            <consortium name="EnsemblPlants"/>
        </authorList>
    </citation>
    <scope>IDENTIFICATION</scope>
</reference>
<dbReference type="Gramene" id="TraesCS2B02G338800.1">
    <property type="protein sequence ID" value="TraesCS2B02G338800.1.cds1"/>
    <property type="gene ID" value="TraesCS2B02G338800"/>
</dbReference>
<dbReference type="Gramene" id="TraesARI2B03G00983730.1">
    <property type="protein sequence ID" value="TraesARI2B03G00983730.1.CDS1"/>
    <property type="gene ID" value="TraesARI2B03G00983730"/>
</dbReference>
<evidence type="ECO:0000313" key="3">
    <source>
        <dbReference type="Proteomes" id="UP000019116"/>
    </source>
</evidence>
<dbReference type="Gramene" id="TraesJUL2D03G01216690.1">
    <property type="protein sequence ID" value="TraesJUL2D03G01216690.1.CDS1"/>
    <property type="gene ID" value="TraesJUL2D03G01216690"/>
</dbReference>
<dbReference type="Gramene" id="TraesSYM2D03G01225500.1">
    <property type="protein sequence ID" value="TraesSYM2D03G01225500.1.CDS1"/>
    <property type="gene ID" value="TraesSYM2D03G01225500"/>
</dbReference>
<evidence type="ECO:0000313" key="2">
    <source>
        <dbReference type="EnsemblPlants" id="TraesCS2D02G318600.1.cds1"/>
    </source>
</evidence>